<name>A0A7W7ALF8_9SPHN</name>
<proteinExistence type="predicted"/>
<dbReference type="RefSeq" id="WP_022675751.1">
    <property type="nucleotide sequence ID" value="NZ_JACHNY010000008.1"/>
</dbReference>
<dbReference type="AlphaFoldDB" id="A0A7W7ALF8"/>
<sequence>MKHARIQQRDFFDPAPDLNIEPLDAAEMEAPRGEPIAIPCGFMTKTNERCQRLASRPVMLEGHQMTCRGRPMLFCDPACYNASMRADVPADETITDPSA</sequence>
<evidence type="ECO:0000313" key="1">
    <source>
        <dbReference type="EMBL" id="MBB4619210.1"/>
    </source>
</evidence>
<evidence type="ECO:0000313" key="2">
    <source>
        <dbReference type="Proteomes" id="UP000574769"/>
    </source>
</evidence>
<comment type="caution">
    <text evidence="1">The sequence shown here is derived from an EMBL/GenBank/DDBJ whole genome shotgun (WGS) entry which is preliminary data.</text>
</comment>
<dbReference type="Proteomes" id="UP000574769">
    <property type="component" value="Unassembled WGS sequence"/>
</dbReference>
<gene>
    <name evidence="1" type="ORF">GGQ96_003363</name>
</gene>
<keyword evidence="2" id="KW-1185">Reference proteome</keyword>
<reference evidence="1 2" key="1">
    <citation type="submission" date="2020-08" db="EMBL/GenBank/DDBJ databases">
        <title>Genomic Encyclopedia of Type Strains, Phase IV (KMG-IV): sequencing the most valuable type-strain genomes for metagenomic binning, comparative biology and taxonomic classification.</title>
        <authorList>
            <person name="Goeker M."/>
        </authorList>
    </citation>
    <scope>NUCLEOTIDE SEQUENCE [LARGE SCALE GENOMIC DNA]</scope>
    <source>
        <strain evidence="1 2">DSM 15867</strain>
    </source>
</reference>
<organism evidence="1 2">
    <name type="scientific">Sphingomonas abaci</name>
    <dbReference type="NCBI Taxonomy" id="237611"/>
    <lineage>
        <taxon>Bacteria</taxon>
        <taxon>Pseudomonadati</taxon>
        <taxon>Pseudomonadota</taxon>
        <taxon>Alphaproteobacteria</taxon>
        <taxon>Sphingomonadales</taxon>
        <taxon>Sphingomonadaceae</taxon>
        <taxon>Sphingomonas</taxon>
    </lineage>
</organism>
<protein>
    <submittedName>
        <fullName evidence="1">Uncharacterized protein</fullName>
    </submittedName>
</protein>
<dbReference type="EMBL" id="JACHNY010000008">
    <property type="protein sequence ID" value="MBB4619210.1"/>
    <property type="molecule type" value="Genomic_DNA"/>
</dbReference>
<accession>A0A7W7ALF8</accession>